<evidence type="ECO:0008006" key="3">
    <source>
        <dbReference type="Google" id="ProtNLM"/>
    </source>
</evidence>
<proteinExistence type="predicted"/>
<dbReference type="AlphaFoldDB" id="A0A937AE07"/>
<accession>A0A937AE07</accession>
<protein>
    <recommendedName>
        <fullName evidence="3">Magnesium transporter MgtE intracellular domain-containing protein</fullName>
    </recommendedName>
</protein>
<evidence type="ECO:0000313" key="2">
    <source>
        <dbReference type="Proteomes" id="UP000736856"/>
    </source>
</evidence>
<gene>
    <name evidence="1" type="ORF">EU981_00695</name>
</gene>
<dbReference type="Proteomes" id="UP000736856">
    <property type="component" value="Unassembled WGS sequence"/>
</dbReference>
<dbReference type="SUPFAM" id="SSF158791">
    <property type="entry name" value="MgtE N-terminal domain-like"/>
    <property type="match status" value="1"/>
</dbReference>
<sequence length="176" mass="20714">MIYLAIIYCYKKRCISARSLFGLFFFFLQGFTGQSYGNSSVLEQEIRQYCTGIADLIREHHYLLHKKVLEDLQREIEQRVKVLENHKNEYVEWFKKYEDFIASYDKNILDIYKKMNSDSAAAQLENINPEISSHILMQLSPRRASSIMSKMNPKSAAMITDIIARILKFQKPKRSE</sequence>
<dbReference type="Gene3D" id="1.10.220.30">
    <property type="match status" value="1"/>
</dbReference>
<reference evidence="1" key="1">
    <citation type="submission" date="2019-02" db="EMBL/GenBank/DDBJ databases">
        <title>A novel Candidatus Liberibacter species associated with the New Zealand native fuchsia psyllid, Ctenarytaina fuchsiae.</title>
        <authorList>
            <person name="Thompson S.M."/>
            <person name="Jorgensen N."/>
            <person name="David C."/>
            <person name="Bulman S.R."/>
            <person name="Smith G.R."/>
        </authorList>
    </citation>
    <scope>NUCLEOTIDE SEQUENCE</scope>
    <source>
        <strain evidence="1">Oxford</strain>
    </source>
</reference>
<name>A0A937AE07_9HYPH</name>
<dbReference type="EMBL" id="SEOL01000001">
    <property type="protein sequence ID" value="MBL0848614.1"/>
    <property type="molecule type" value="Genomic_DNA"/>
</dbReference>
<evidence type="ECO:0000313" key="1">
    <source>
        <dbReference type="EMBL" id="MBL0848614.1"/>
    </source>
</evidence>
<comment type="caution">
    <text evidence="1">The sequence shown here is derived from an EMBL/GenBank/DDBJ whole genome shotgun (WGS) entry which is preliminary data.</text>
</comment>
<organism evidence="1 2">
    <name type="scientific">Candidatus Liberibacter ctenarytainae</name>
    <dbReference type="NCBI Taxonomy" id="2020335"/>
    <lineage>
        <taxon>Bacteria</taxon>
        <taxon>Pseudomonadati</taxon>
        <taxon>Pseudomonadota</taxon>
        <taxon>Alphaproteobacteria</taxon>
        <taxon>Hyphomicrobiales</taxon>
        <taxon>Rhizobiaceae</taxon>
        <taxon>Liberibacter</taxon>
    </lineage>
</organism>